<reference evidence="1" key="1">
    <citation type="journal article" date="2020" name="Stud. Mycol.">
        <title>101 Dothideomycetes genomes: a test case for predicting lifestyles and emergence of pathogens.</title>
        <authorList>
            <person name="Haridas S."/>
            <person name="Albert R."/>
            <person name="Binder M."/>
            <person name="Bloem J."/>
            <person name="Labutti K."/>
            <person name="Salamov A."/>
            <person name="Andreopoulos B."/>
            <person name="Baker S."/>
            <person name="Barry K."/>
            <person name="Bills G."/>
            <person name="Bluhm B."/>
            <person name="Cannon C."/>
            <person name="Castanera R."/>
            <person name="Culley D."/>
            <person name="Daum C."/>
            <person name="Ezra D."/>
            <person name="Gonzalez J."/>
            <person name="Henrissat B."/>
            <person name="Kuo A."/>
            <person name="Liang C."/>
            <person name="Lipzen A."/>
            <person name="Lutzoni F."/>
            <person name="Magnuson J."/>
            <person name="Mondo S."/>
            <person name="Nolan M."/>
            <person name="Ohm R."/>
            <person name="Pangilinan J."/>
            <person name="Park H.-J."/>
            <person name="Ramirez L."/>
            <person name="Alfaro M."/>
            <person name="Sun H."/>
            <person name="Tritt A."/>
            <person name="Yoshinaga Y."/>
            <person name="Zwiers L.-H."/>
            <person name="Turgeon B."/>
            <person name="Goodwin S."/>
            <person name="Spatafora J."/>
            <person name="Crous P."/>
            <person name="Grigoriev I."/>
        </authorList>
    </citation>
    <scope>NUCLEOTIDE SEQUENCE</scope>
    <source>
        <strain evidence="1">CBS 183.55</strain>
    </source>
</reference>
<gene>
    <name evidence="1" type="ORF">M421DRAFT_271125</name>
</gene>
<dbReference type="GeneID" id="54346445"/>
<dbReference type="InterPro" id="IPR021842">
    <property type="entry name" value="DUF3435"/>
</dbReference>
<sequence length="407" mass="45459">MMPNGQTHPTEICSAMSVNTMLGQVCLDAGYTEPVTAYTFRRGVANNMEATASSKSTKEALGHKGDRVWHHYAAPTITVDAQNVAYNKPEDASHARFSHSIAVTRDVAAFKPSGSQMGIAGVVSKDGMLRARSDQSPRTDRATFRKALKLQHRKDREEYISRAGSMLAQGESELDSDVQERGDPEIVPSFQRPESSPVFKQMLKYNSLQVRVIETLRTAERASLGECVKPLMALANTKPFRPFYPDPVLPPKKDGDCPYCNQDISQRHWGRGRRAIHLLQCHQKNNPVRFCLQCAMFVHDKLWPDHQCIDLNERRKIFGVITWRKLVIGEGRCPYGGGQCCGRGPFMDSKALKTHIEGVQIKQQPEGAHSCPAEGCGLVAPSKNDLRLHFQKTHYIKMWLSAATISK</sequence>
<dbReference type="AlphaFoldDB" id="A0A6A5RBA2"/>
<protein>
    <submittedName>
        <fullName evidence="1">Uncharacterized protein</fullName>
    </submittedName>
</protein>
<dbReference type="OrthoDB" id="3776655at2759"/>
<dbReference type="PANTHER" id="PTHR37535:SF3">
    <property type="entry name" value="FLUG DOMAIN-CONTAINING PROTEIN"/>
    <property type="match status" value="1"/>
</dbReference>
<evidence type="ECO:0000313" key="1">
    <source>
        <dbReference type="EMBL" id="KAF1924803.1"/>
    </source>
</evidence>
<organism evidence="1 2">
    <name type="scientific">Didymella exigua CBS 183.55</name>
    <dbReference type="NCBI Taxonomy" id="1150837"/>
    <lineage>
        <taxon>Eukaryota</taxon>
        <taxon>Fungi</taxon>
        <taxon>Dikarya</taxon>
        <taxon>Ascomycota</taxon>
        <taxon>Pezizomycotina</taxon>
        <taxon>Dothideomycetes</taxon>
        <taxon>Pleosporomycetidae</taxon>
        <taxon>Pleosporales</taxon>
        <taxon>Pleosporineae</taxon>
        <taxon>Didymellaceae</taxon>
        <taxon>Didymella</taxon>
    </lineage>
</organism>
<keyword evidence="2" id="KW-1185">Reference proteome</keyword>
<name>A0A6A5RBA2_9PLEO</name>
<dbReference type="Proteomes" id="UP000800082">
    <property type="component" value="Unassembled WGS sequence"/>
</dbReference>
<proteinExistence type="predicted"/>
<dbReference type="EMBL" id="ML978990">
    <property type="protein sequence ID" value="KAF1924803.1"/>
    <property type="molecule type" value="Genomic_DNA"/>
</dbReference>
<evidence type="ECO:0000313" key="2">
    <source>
        <dbReference type="Proteomes" id="UP000800082"/>
    </source>
</evidence>
<dbReference type="RefSeq" id="XP_033445055.1">
    <property type="nucleotide sequence ID" value="XM_033588798.1"/>
</dbReference>
<dbReference type="Pfam" id="PF11917">
    <property type="entry name" value="DUF3435"/>
    <property type="match status" value="1"/>
</dbReference>
<dbReference type="PANTHER" id="PTHR37535">
    <property type="entry name" value="FLUG DOMAIN PROTEIN"/>
    <property type="match status" value="1"/>
</dbReference>
<accession>A0A6A5RBA2</accession>